<dbReference type="RefSeq" id="WP_160763795.1">
    <property type="nucleotide sequence ID" value="NZ_WUPT01000001.1"/>
</dbReference>
<name>A0A7C9IP93_9RHOB</name>
<gene>
    <name evidence="1" type="ORF">GQ651_08835</name>
</gene>
<dbReference type="EMBL" id="WUPT01000001">
    <property type="protein sequence ID" value="MXQ07950.1"/>
    <property type="molecule type" value="Genomic_DNA"/>
</dbReference>
<keyword evidence="2" id="KW-1185">Reference proteome</keyword>
<protein>
    <submittedName>
        <fullName evidence="1">Uncharacterized protein</fullName>
    </submittedName>
</protein>
<reference evidence="1 2" key="1">
    <citation type="submission" date="2019-12" db="EMBL/GenBank/DDBJ databases">
        <authorList>
            <person name="Lee S.D."/>
        </authorList>
    </citation>
    <scope>NUCLEOTIDE SEQUENCE [LARGE SCALE GENOMIC DNA]</scope>
    <source>
        <strain evidence="1 2">GH1-50</strain>
    </source>
</reference>
<accession>A0A7C9IP93</accession>
<reference evidence="1 2" key="2">
    <citation type="submission" date="2020-03" db="EMBL/GenBank/DDBJ databases">
        <title>Kangsaoukella pontilimi gen. nov., sp. nov., a new member of the family Rhodobacteraceae isolated from a tidal mudflat.</title>
        <authorList>
            <person name="Kim I.S."/>
        </authorList>
    </citation>
    <scope>NUCLEOTIDE SEQUENCE [LARGE SCALE GENOMIC DNA]</scope>
    <source>
        <strain evidence="1 2">GH1-50</strain>
    </source>
</reference>
<dbReference type="AlphaFoldDB" id="A0A7C9IP93"/>
<evidence type="ECO:0000313" key="1">
    <source>
        <dbReference type="EMBL" id="MXQ07950.1"/>
    </source>
</evidence>
<proteinExistence type="predicted"/>
<evidence type="ECO:0000313" key="2">
    <source>
        <dbReference type="Proteomes" id="UP000480350"/>
    </source>
</evidence>
<organism evidence="1 2">
    <name type="scientific">Kangsaoukella pontilimi</name>
    <dbReference type="NCBI Taxonomy" id="2691042"/>
    <lineage>
        <taxon>Bacteria</taxon>
        <taxon>Pseudomonadati</taxon>
        <taxon>Pseudomonadota</taxon>
        <taxon>Alphaproteobacteria</taxon>
        <taxon>Rhodobacterales</taxon>
        <taxon>Paracoccaceae</taxon>
        <taxon>Kangsaoukella</taxon>
    </lineage>
</organism>
<dbReference type="Proteomes" id="UP000480350">
    <property type="component" value="Unassembled WGS sequence"/>
</dbReference>
<comment type="caution">
    <text evidence="1">The sequence shown here is derived from an EMBL/GenBank/DDBJ whole genome shotgun (WGS) entry which is preliminary data.</text>
</comment>
<sequence length="141" mass="15925">MDEIGQLKEVDGRFEFRHDGLGLVVRGDHPEWVLMAAAEVISSTARIEGEAELESLTALAEFEEVSGIEVDSAKFALKQRFETIPQCIVSLGKIDYKWATAEGREKLTEEYDGHMVRRIHDMSLTFNDSFLDNEDGVEMND</sequence>